<dbReference type="Gene3D" id="3.90.1150.10">
    <property type="entry name" value="Aspartate Aminotransferase, domain 1"/>
    <property type="match status" value="1"/>
</dbReference>
<keyword evidence="5 11" id="KW-0032">Aminotransferase</keyword>
<evidence type="ECO:0000313" key="14">
    <source>
        <dbReference type="Proteomes" id="UP000315700"/>
    </source>
</evidence>
<sequence>MSLFRPAIDRTAAYVPGEQPQESGWVKLNTNENPYPPSPRVADAIAAATSRLNIYPDPLGTSFRKAAAGLFGLDADWILPANGSDENLTILLRAFIDPGDVVLSPYPSYILYETLAGLQDGRYERLVLNPDWSWDFDAIAARVANAKLVFVPNPNSPSGNRWSDEDLLKLLPPHGILVVDEAYGDFCDQPHRMELLHRPEGKRIVVTRTLSKSYSLAGLRLGFAVAHPELIAGMRKIKESYNCDGLALAGGEAAILDQAWMLENRRKVLATRARLTSRLREAGFHVVDSQANFVWATHPAGGHKAIYESLKSNRVLVRYMRFPGALAGKTGDESIVDGLRITVGTDPQVDRFLEVLASRSA</sequence>
<evidence type="ECO:0000313" key="13">
    <source>
        <dbReference type="EMBL" id="QDT56290.1"/>
    </source>
</evidence>
<comment type="pathway">
    <text evidence="2 11">Amino-acid biosynthesis; L-histidine biosynthesis; L-histidine from 5-phospho-alpha-D-ribose 1-diphosphate: step 7/9.</text>
</comment>
<dbReference type="EMBL" id="CP036271">
    <property type="protein sequence ID" value="QDT56290.1"/>
    <property type="molecule type" value="Genomic_DNA"/>
</dbReference>
<accession>A0A517SJI9</accession>
<keyword evidence="8 11" id="KW-0663">Pyridoxal phosphate</keyword>
<evidence type="ECO:0000256" key="10">
    <source>
        <dbReference type="ARBA" id="ARBA00047481"/>
    </source>
</evidence>
<dbReference type="GO" id="GO:0030170">
    <property type="term" value="F:pyridoxal phosphate binding"/>
    <property type="evidence" value="ECO:0007669"/>
    <property type="project" value="InterPro"/>
</dbReference>
<evidence type="ECO:0000259" key="12">
    <source>
        <dbReference type="Pfam" id="PF00155"/>
    </source>
</evidence>
<comment type="subunit">
    <text evidence="4 11">Homodimer.</text>
</comment>
<dbReference type="HAMAP" id="MF_01023">
    <property type="entry name" value="HisC_aminotrans_2"/>
    <property type="match status" value="1"/>
</dbReference>
<dbReference type="InterPro" id="IPR015422">
    <property type="entry name" value="PyrdxlP-dep_Trfase_small"/>
</dbReference>
<dbReference type="Pfam" id="PF00155">
    <property type="entry name" value="Aminotran_1_2"/>
    <property type="match status" value="1"/>
</dbReference>
<dbReference type="PROSITE" id="PS00599">
    <property type="entry name" value="AA_TRANSFER_CLASS_2"/>
    <property type="match status" value="1"/>
</dbReference>
<evidence type="ECO:0000256" key="1">
    <source>
        <dbReference type="ARBA" id="ARBA00001933"/>
    </source>
</evidence>
<dbReference type="InterPro" id="IPR001917">
    <property type="entry name" value="Aminotrans_II_pyridoxalP_BS"/>
</dbReference>
<proteinExistence type="inferred from homology"/>
<keyword evidence="7 11" id="KW-0808">Transferase</keyword>
<keyword evidence="14" id="KW-1185">Reference proteome</keyword>
<dbReference type="Gene3D" id="3.40.640.10">
    <property type="entry name" value="Type I PLP-dependent aspartate aminotransferase-like (Major domain)"/>
    <property type="match status" value="1"/>
</dbReference>
<dbReference type="FunCoup" id="A0A517SJI9">
    <property type="interactions" value="487"/>
</dbReference>
<evidence type="ECO:0000256" key="5">
    <source>
        <dbReference type="ARBA" id="ARBA00022576"/>
    </source>
</evidence>
<dbReference type="GO" id="GO:0000105">
    <property type="term" value="P:L-histidine biosynthetic process"/>
    <property type="evidence" value="ECO:0007669"/>
    <property type="project" value="UniProtKB-UniRule"/>
</dbReference>
<dbReference type="Proteomes" id="UP000315700">
    <property type="component" value="Chromosome"/>
</dbReference>
<dbReference type="OrthoDB" id="9813612at2"/>
<dbReference type="KEGG" id="ccos:Pan44_43430"/>
<dbReference type="PANTHER" id="PTHR42885:SF2">
    <property type="entry name" value="HISTIDINOL-PHOSPHATE AMINOTRANSFERASE"/>
    <property type="match status" value="1"/>
</dbReference>
<dbReference type="CDD" id="cd00609">
    <property type="entry name" value="AAT_like"/>
    <property type="match status" value="1"/>
</dbReference>
<comment type="catalytic activity">
    <reaction evidence="10 11">
        <text>L-histidinol phosphate + 2-oxoglutarate = 3-(imidazol-4-yl)-2-oxopropyl phosphate + L-glutamate</text>
        <dbReference type="Rhea" id="RHEA:23744"/>
        <dbReference type="ChEBI" id="CHEBI:16810"/>
        <dbReference type="ChEBI" id="CHEBI:29985"/>
        <dbReference type="ChEBI" id="CHEBI:57766"/>
        <dbReference type="ChEBI" id="CHEBI:57980"/>
        <dbReference type="EC" id="2.6.1.9"/>
    </reaction>
</comment>
<reference evidence="13 14" key="1">
    <citation type="submission" date="2019-02" db="EMBL/GenBank/DDBJ databases">
        <title>Deep-cultivation of Planctomycetes and their phenomic and genomic characterization uncovers novel biology.</title>
        <authorList>
            <person name="Wiegand S."/>
            <person name="Jogler M."/>
            <person name="Boedeker C."/>
            <person name="Pinto D."/>
            <person name="Vollmers J."/>
            <person name="Rivas-Marin E."/>
            <person name="Kohn T."/>
            <person name="Peeters S.H."/>
            <person name="Heuer A."/>
            <person name="Rast P."/>
            <person name="Oberbeckmann S."/>
            <person name="Bunk B."/>
            <person name="Jeske O."/>
            <person name="Meyerdierks A."/>
            <person name="Storesund J.E."/>
            <person name="Kallscheuer N."/>
            <person name="Luecker S."/>
            <person name="Lage O.M."/>
            <person name="Pohl T."/>
            <person name="Merkel B.J."/>
            <person name="Hornburger P."/>
            <person name="Mueller R.-W."/>
            <person name="Bruemmer F."/>
            <person name="Labrenz M."/>
            <person name="Spormann A.M."/>
            <person name="Op den Camp H."/>
            <person name="Overmann J."/>
            <person name="Amann R."/>
            <person name="Jetten M.S.M."/>
            <person name="Mascher T."/>
            <person name="Medema M.H."/>
            <person name="Devos D.P."/>
            <person name="Kaster A.-K."/>
            <person name="Ovreas L."/>
            <person name="Rohde M."/>
            <person name="Galperin M.Y."/>
            <person name="Jogler C."/>
        </authorList>
    </citation>
    <scope>NUCLEOTIDE SEQUENCE [LARGE SCALE GENOMIC DNA]</scope>
    <source>
        <strain evidence="13 14">Pan44</strain>
    </source>
</reference>
<dbReference type="GO" id="GO:0004400">
    <property type="term" value="F:histidinol-phosphate transaminase activity"/>
    <property type="evidence" value="ECO:0007669"/>
    <property type="project" value="UniProtKB-UniRule"/>
</dbReference>
<dbReference type="InterPro" id="IPR015424">
    <property type="entry name" value="PyrdxlP-dep_Trfase"/>
</dbReference>
<evidence type="ECO:0000256" key="11">
    <source>
        <dbReference type="HAMAP-Rule" id="MF_01023"/>
    </source>
</evidence>
<dbReference type="InterPro" id="IPR005861">
    <property type="entry name" value="HisP_aminotrans"/>
</dbReference>
<name>A0A517SJI9_9PLAN</name>
<gene>
    <name evidence="11 13" type="primary">hisC</name>
    <name evidence="13" type="ORF">Pan44_43430</name>
</gene>
<evidence type="ECO:0000256" key="4">
    <source>
        <dbReference type="ARBA" id="ARBA00011738"/>
    </source>
</evidence>
<feature type="modified residue" description="N6-(pyridoxal phosphate)lysine" evidence="11">
    <location>
        <position position="212"/>
    </location>
</feature>
<evidence type="ECO:0000256" key="7">
    <source>
        <dbReference type="ARBA" id="ARBA00022679"/>
    </source>
</evidence>
<dbReference type="EC" id="2.6.1.9" evidence="11"/>
<protein>
    <recommendedName>
        <fullName evidence="11">Histidinol-phosphate aminotransferase</fullName>
        <ecNumber evidence="11">2.6.1.9</ecNumber>
    </recommendedName>
    <alternativeName>
        <fullName evidence="11">Imidazole acetol-phosphate transaminase</fullName>
    </alternativeName>
</protein>
<keyword evidence="6 11" id="KW-0028">Amino-acid biosynthesis</keyword>
<dbReference type="PANTHER" id="PTHR42885">
    <property type="entry name" value="HISTIDINOL-PHOSPHATE AMINOTRANSFERASE-RELATED"/>
    <property type="match status" value="1"/>
</dbReference>
<feature type="domain" description="Aminotransferase class I/classII large" evidence="12">
    <location>
        <begin position="25"/>
        <end position="356"/>
    </location>
</feature>
<dbReference type="InParanoid" id="A0A517SJI9"/>
<dbReference type="UniPathway" id="UPA00031">
    <property type="reaction ID" value="UER00012"/>
</dbReference>
<dbReference type="InterPro" id="IPR015421">
    <property type="entry name" value="PyrdxlP-dep_Trfase_major"/>
</dbReference>
<comment type="cofactor">
    <cofactor evidence="1 11">
        <name>pyridoxal 5'-phosphate</name>
        <dbReference type="ChEBI" id="CHEBI:597326"/>
    </cofactor>
</comment>
<dbReference type="AlphaFoldDB" id="A0A517SJI9"/>
<keyword evidence="9 11" id="KW-0368">Histidine biosynthesis</keyword>
<evidence type="ECO:0000256" key="3">
    <source>
        <dbReference type="ARBA" id="ARBA00007970"/>
    </source>
</evidence>
<evidence type="ECO:0000256" key="6">
    <source>
        <dbReference type="ARBA" id="ARBA00022605"/>
    </source>
</evidence>
<dbReference type="SUPFAM" id="SSF53383">
    <property type="entry name" value="PLP-dependent transferases"/>
    <property type="match status" value="1"/>
</dbReference>
<evidence type="ECO:0000256" key="9">
    <source>
        <dbReference type="ARBA" id="ARBA00023102"/>
    </source>
</evidence>
<comment type="similarity">
    <text evidence="3 11">Belongs to the class-II pyridoxal-phosphate-dependent aminotransferase family. Histidinol-phosphate aminotransferase subfamily.</text>
</comment>
<dbReference type="InterPro" id="IPR004839">
    <property type="entry name" value="Aminotransferase_I/II_large"/>
</dbReference>
<evidence type="ECO:0000256" key="2">
    <source>
        <dbReference type="ARBA" id="ARBA00005011"/>
    </source>
</evidence>
<organism evidence="13 14">
    <name type="scientific">Caulifigura coniformis</name>
    <dbReference type="NCBI Taxonomy" id="2527983"/>
    <lineage>
        <taxon>Bacteria</taxon>
        <taxon>Pseudomonadati</taxon>
        <taxon>Planctomycetota</taxon>
        <taxon>Planctomycetia</taxon>
        <taxon>Planctomycetales</taxon>
        <taxon>Planctomycetaceae</taxon>
        <taxon>Caulifigura</taxon>
    </lineage>
</organism>
<evidence type="ECO:0000256" key="8">
    <source>
        <dbReference type="ARBA" id="ARBA00022898"/>
    </source>
</evidence>
<dbReference type="RefSeq" id="WP_145033541.1">
    <property type="nucleotide sequence ID" value="NZ_CP036271.1"/>
</dbReference>
<dbReference type="NCBIfam" id="TIGR01141">
    <property type="entry name" value="hisC"/>
    <property type="match status" value="1"/>
</dbReference>